<dbReference type="CDD" id="cd01670">
    <property type="entry name" value="Death"/>
    <property type="match status" value="2"/>
</dbReference>
<dbReference type="PROSITE" id="PS50017">
    <property type="entry name" value="DEATH_DOMAIN"/>
    <property type="match status" value="1"/>
</dbReference>
<dbReference type="SUPFAM" id="SSF47986">
    <property type="entry name" value="DEATH domain"/>
    <property type="match status" value="1"/>
</dbReference>
<dbReference type="GO" id="GO:0007165">
    <property type="term" value="P:signal transduction"/>
    <property type="evidence" value="ECO:0007669"/>
    <property type="project" value="InterPro"/>
</dbReference>
<evidence type="ECO:0000256" key="2">
    <source>
        <dbReference type="SAM" id="MobiDB-lite"/>
    </source>
</evidence>
<sequence length="1089" mass="124230">MASKLTSSVPVDPPNQLTINDLPEVLQLLRRHGYSGTSYYSLFFCLGLFPATLNVIIKNNSGDSESCLRDCLKVWLQKADDVQETKSCPTIYSLVSALRELGENGVADGIDMEKHPACRILARYSSNQFLLSALPQLGKILSSEVIGGMTLSEGGVLLAQIKKIICKDYRKLGAFADILCKYTATAEIGNAIMRDYREAYESDDENVKVLKIYLPVSIISEFKSIQLKFGQTFIKAKLIVMRNRYSPGSSLDNIKIVLGAYDKTLSPQVAQCQNIRDVFVLVCDNSSLDDISMLEYFVNVFYIEEAKPVVEDYKEAVENLKMNLCQFLEEELLKASSVLESVTIVVDEDTSSLVLKDVQRLSSAVLPYRMKLNVIRRDGDDSMWRVWKRKSFIKSFDDAAHSKDTTFATELTKLPGTTDSVGHSYQEKEEEDRKDENQVMLLQEKVESIQKQLEEEKELHEKEKQFHEQVIKECEEEIFHRKMTLPYFLREEKISALAEKRIAEKYKELISDNELTHEQVEELQEELKEEKKISSSLMKQKEDDLKEKEELQKKIDDLQQELEQVLVQSDYTVTQSELQSKIQKIKSESETFQKQRKALILENERLMSLIKDHNVPIEQKEEYEILQETETVHTCTYISKGDILQLSVILEPVEDDWYHIGQCLEVKESVLTEIKEMTPVDSRLTHVLETWCHEKDRTITELKESLKRMDRDDILEGLHELPTGQYTMNNDEEYDINVKYSKEVVTQVETKNKEIQTTQKTLDKEIQFNYLVPSQDNLEGLSESQIAGKKLFLVQGDKPQLMNWEEYGLRISVPEDSLSASETVEVSVLALVGGHFKFPDSTRLVSAVYAISTSPLLKSLRIEMQHCIDLSDPSLSKYLKFAVAPVHTASLPYQFSIIEGGEFPAYQRYGWIERSKFCQLAIVGKEEEENGGGSNEERNGEEDGDSGDEGKGQREGQGAGGQEGEPGGGVVLENLQQKEQTKEQSQVAVCIGSTNVVSIHSNGIPEATVYAGQVFYQREERRDLMRFTAARDLNALHQYIEKKYSHPEIDQSITFKLKSPKRRIKLKFDEEQSRPTTGWEIIPHLVPCQ</sequence>
<feature type="domain" description="Death" evidence="3">
    <location>
        <begin position="642"/>
        <end position="722"/>
    </location>
</feature>
<feature type="coiled-coil region" evidence="1">
    <location>
        <begin position="506"/>
        <end position="595"/>
    </location>
</feature>
<accession>A0A1X7UT66</accession>
<proteinExistence type="predicted"/>
<feature type="compositionally biased region" description="Gly residues" evidence="2">
    <location>
        <begin position="955"/>
        <end position="969"/>
    </location>
</feature>
<dbReference type="InterPro" id="IPR011029">
    <property type="entry name" value="DEATH-like_dom_sf"/>
</dbReference>
<dbReference type="AlphaFoldDB" id="A0A1X7UT66"/>
<dbReference type="Pfam" id="PF00531">
    <property type="entry name" value="Death"/>
    <property type="match status" value="1"/>
</dbReference>
<name>A0A1X7UT66_AMPQE</name>
<dbReference type="InterPro" id="IPR000488">
    <property type="entry name" value="Death_dom"/>
</dbReference>
<evidence type="ECO:0000259" key="3">
    <source>
        <dbReference type="PROSITE" id="PS50017"/>
    </source>
</evidence>
<protein>
    <recommendedName>
        <fullName evidence="3">Death domain-containing protein</fullName>
    </recommendedName>
</protein>
<feature type="region of interest" description="Disordered" evidence="2">
    <location>
        <begin position="927"/>
        <end position="969"/>
    </location>
</feature>
<organism evidence="4">
    <name type="scientific">Amphimedon queenslandica</name>
    <name type="common">Sponge</name>
    <dbReference type="NCBI Taxonomy" id="400682"/>
    <lineage>
        <taxon>Eukaryota</taxon>
        <taxon>Metazoa</taxon>
        <taxon>Porifera</taxon>
        <taxon>Demospongiae</taxon>
        <taxon>Heteroscleromorpha</taxon>
        <taxon>Haplosclerida</taxon>
        <taxon>Niphatidae</taxon>
        <taxon>Amphimedon</taxon>
    </lineage>
</organism>
<keyword evidence="1" id="KW-0175">Coiled coil</keyword>
<feature type="coiled-coil region" evidence="1">
    <location>
        <begin position="425"/>
        <end position="477"/>
    </location>
</feature>
<evidence type="ECO:0000313" key="4">
    <source>
        <dbReference type="EnsemblMetazoa" id="Aqu2.1.30704_001"/>
    </source>
</evidence>
<dbReference type="EnsemblMetazoa" id="Aqu2.1.30704_001">
    <property type="protein sequence ID" value="Aqu2.1.30704_001"/>
    <property type="gene ID" value="Aqu2.1.30704"/>
</dbReference>
<evidence type="ECO:0000256" key="1">
    <source>
        <dbReference type="SAM" id="Coils"/>
    </source>
</evidence>
<reference evidence="4" key="1">
    <citation type="submission" date="2017-05" db="UniProtKB">
        <authorList>
            <consortium name="EnsemblMetazoa"/>
        </authorList>
    </citation>
    <scope>IDENTIFICATION</scope>
</reference>
<dbReference type="OrthoDB" id="5973910at2759"/>
<dbReference type="Gene3D" id="1.10.533.10">
    <property type="entry name" value="Death Domain, Fas"/>
    <property type="match status" value="2"/>
</dbReference>
<dbReference type="InParanoid" id="A0A1X7UT66"/>